<dbReference type="Proteomes" id="UP000601099">
    <property type="component" value="Unassembled WGS sequence"/>
</dbReference>
<dbReference type="Pfam" id="PF13715">
    <property type="entry name" value="CarbopepD_reg_2"/>
    <property type="match status" value="1"/>
</dbReference>
<dbReference type="Gene3D" id="2.60.40.1120">
    <property type="entry name" value="Carboxypeptidase-like, regulatory domain"/>
    <property type="match status" value="1"/>
</dbReference>
<dbReference type="RefSeq" id="WP_196955479.1">
    <property type="nucleotide sequence ID" value="NZ_JADWYK010000007.1"/>
</dbReference>
<dbReference type="InterPro" id="IPR008969">
    <property type="entry name" value="CarboxyPept-like_regulatory"/>
</dbReference>
<comment type="caution">
    <text evidence="1">The sequence shown here is derived from an EMBL/GenBank/DDBJ whole genome shotgun (WGS) entry which is preliminary data.</text>
</comment>
<keyword evidence="2" id="KW-1185">Reference proteome</keyword>
<evidence type="ECO:0000313" key="1">
    <source>
        <dbReference type="EMBL" id="MBG8554458.1"/>
    </source>
</evidence>
<proteinExistence type="predicted"/>
<accession>A0ABS0L4J1</accession>
<sequence length="231" mass="25367">MPTITIPKPCAQPWAAMTPTAAGQFCGSCQHEVVDFSRMTEAEVVAWLAQSRTASVCGSFRAHQFKTMPAAAPRWRRWLVAAVALLGFKPLLTGCQTVAPHAQTELGTEQIDASAQVPDNQIIIRGRVVEDSTNQGVAGARVLIGDTEYGAMTDEQGNFSFIMLREWAPVQDGRVSLRVRGYEFTYLPQNPIVNIQGTVTPFTVRLGRIPEGDRIKGKLVRSELPRKPPLH</sequence>
<name>A0ABS0L4J1_9BACT</name>
<protein>
    <submittedName>
        <fullName evidence="1">Carboxypeptidase-like regulatory domain-containing protein</fullName>
    </submittedName>
</protein>
<dbReference type="EMBL" id="JADWYK010000007">
    <property type="protein sequence ID" value="MBG8554458.1"/>
    <property type="molecule type" value="Genomic_DNA"/>
</dbReference>
<evidence type="ECO:0000313" key="2">
    <source>
        <dbReference type="Proteomes" id="UP000601099"/>
    </source>
</evidence>
<dbReference type="SUPFAM" id="SSF49464">
    <property type="entry name" value="Carboxypeptidase regulatory domain-like"/>
    <property type="match status" value="1"/>
</dbReference>
<organism evidence="1 2">
    <name type="scientific">Hymenobacter guriensis</name>
    <dbReference type="NCBI Taxonomy" id="2793065"/>
    <lineage>
        <taxon>Bacteria</taxon>
        <taxon>Pseudomonadati</taxon>
        <taxon>Bacteroidota</taxon>
        <taxon>Cytophagia</taxon>
        <taxon>Cytophagales</taxon>
        <taxon>Hymenobacteraceae</taxon>
        <taxon>Hymenobacter</taxon>
    </lineage>
</organism>
<reference evidence="1 2" key="1">
    <citation type="submission" date="2020-11" db="EMBL/GenBank/DDBJ databases">
        <title>Hymenobacter sp.</title>
        <authorList>
            <person name="Kim M.K."/>
        </authorList>
    </citation>
    <scope>NUCLEOTIDE SEQUENCE [LARGE SCALE GENOMIC DNA]</scope>
    <source>
        <strain evidence="1 2">BT594</strain>
    </source>
</reference>
<gene>
    <name evidence="1" type="ORF">I5L79_12930</name>
</gene>